<dbReference type="AlphaFoldDB" id="A0A5M6ZAE7"/>
<evidence type="ECO:0000313" key="13">
    <source>
        <dbReference type="EMBL" id="KAA5801676.1"/>
    </source>
</evidence>
<dbReference type="Pfam" id="PF00593">
    <property type="entry name" value="TonB_dep_Rec_b-barrel"/>
    <property type="match status" value="1"/>
</dbReference>
<dbReference type="Gene3D" id="2.40.170.20">
    <property type="entry name" value="TonB-dependent receptor, beta-barrel domain"/>
    <property type="match status" value="1"/>
</dbReference>
<dbReference type="PANTHER" id="PTHR47234:SF2">
    <property type="entry name" value="TONB-DEPENDENT RECEPTOR"/>
    <property type="match status" value="1"/>
</dbReference>
<dbReference type="PROSITE" id="PS52016">
    <property type="entry name" value="TONB_DEPENDENT_REC_3"/>
    <property type="match status" value="1"/>
</dbReference>
<evidence type="ECO:0000256" key="4">
    <source>
        <dbReference type="ARBA" id="ARBA00022692"/>
    </source>
</evidence>
<dbReference type="EMBL" id="VWOJ01000004">
    <property type="protein sequence ID" value="KAA5801676.1"/>
    <property type="molecule type" value="Genomic_DNA"/>
</dbReference>
<evidence type="ECO:0000256" key="3">
    <source>
        <dbReference type="ARBA" id="ARBA00022452"/>
    </source>
</evidence>
<keyword evidence="3 8" id="KW-1134">Transmembrane beta strand</keyword>
<keyword evidence="2 8" id="KW-0813">Transport</keyword>
<evidence type="ECO:0000256" key="2">
    <source>
        <dbReference type="ARBA" id="ARBA00022448"/>
    </source>
</evidence>
<accession>A0A5M6ZAE7</accession>
<evidence type="ECO:0000256" key="7">
    <source>
        <dbReference type="ARBA" id="ARBA00023237"/>
    </source>
</evidence>
<gene>
    <name evidence="13" type="ORF">F1654_12370</name>
</gene>
<protein>
    <submittedName>
        <fullName evidence="13">TonB-dependent receptor</fullName>
    </submittedName>
</protein>
<evidence type="ECO:0000259" key="11">
    <source>
        <dbReference type="Pfam" id="PF00593"/>
    </source>
</evidence>
<evidence type="ECO:0000256" key="8">
    <source>
        <dbReference type="PROSITE-ProRule" id="PRU01360"/>
    </source>
</evidence>
<evidence type="ECO:0000256" key="1">
    <source>
        <dbReference type="ARBA" id="ARBA00004571"/>
    </source>
</evidence>
<dbReference type="Pfam" id="PF07715">
    <property type="entry name" value="Plug"/>
    <property type="match status" value="1"/>
</dbReference>
<comment type="caution">
    <text evidence="13">The sequence shown here is derived from an EMBL/GenBank/DDBJ whole genome shotgun (WGS) entry which is preliminary data.</text>
</comment>
<feature type="domain" description="TonB-dependent receptor plug" evidence="12">
    <location>
        <begin position="65"/>
        <end position="173"/>
    </location>
</feature>
<evidence type="ECO:0000256" key="9">
    <source>
        <dbReference type="RuleBase" id="RU003357"/>
    </source>
</evidence>
<comment type="similarity">
    <text evidence="8 9">Belongs to the TonB-dependent receptor family.</text>
</comment>
<dbReference type="Gene3D" id="2.170.130.10">
    <property type="entry name" value="TonB-dependent receptor, plug domain"/>
    <property type="match status" value="1"/>
</dbReference>
<evidence type="ECO:0000256" key="5">
    <source>
        <dbReference type="ARBA" id="ARBA00023077"/>
    </source>
</evidence>
<evidence type="ECO:0000313" key="14">
    <source>
        <dbReference type="Proteomes" id="UP000325122"/>
    </source>
</evidence>
<dbReference type="SUPFAM" id="SSF56935">
    <property type="entry name" value="Porins"/>
    <property type="match status" value="1"/>
</dbReference>
<dbReference type="PANTHER" id="PTHR47234">
    <property type="match status" value="1"/>
</dbReference>
<dbReference type="InterPro" id="IPR037066">
    <property type="entry name" value="Plug_dom_sf"/>
</dbReference>
<dbReference type="InterPro" id="IPR039426">
    <property type="entry name" value="TonB-dep_rcpt-like"/>
</dbReference>
<evidence type="ECO:0000259" key="12">
    <source>
        <dbReference type="Pfam" id="PF07715"/>
    </source>
</evidence>
<keyword evidence="6 8" id="KW-0472">Membrane</keyword>
<keyword evidence="14" id="KW-1185">Reference proteome</keyword>
<proteinExistence type="inferred from homology"/>
<feature type="signal peptide" evidence="10">
    <location>
        <begin position="1"/>
        <end position="36"/>
    </location>
</feature>
<dbReference type="InterPro" id="IPR012910">
    <property type="entry name" value="Plug_dom"/>
</dbReference>
<name>A0A5M6ZAE7_9PROT</name>
<keyword evidence="5 9" id="KW-0798">TonB box</keyword>
<dbReference type="GO" id="GO:0009279">
    <property type="term" value="C:cell outer membrane"/>
    <property type="evidence" value="ECO:0007669"/>
    <property type="project" value="UniProtKB-SubCell"/>
</dbReference>
<dbReference type="InterPro" id="IPR000531">
    <property type="entry name" value="Beta-barrel_TonB"/>
</dbReference>
<dbReference type="Proteomes" id="UP000325122">
    <property type="component" value="Unassembled WGS sequence"/>
</dbReference>
<organism evidence="13 14">
    <name type="scientific">Alkalicaulis satelles</name>
    <dbReference type="NCBI Taxonomy" id="2609175"/>
    <lineage>
        <taxon>Bacteria</taxon>
        <taxon>Pseudomonadati</taxon>
        <taxon>Pseudomonadota</taxon>
        <taxon>Alphaproteobacteria</taxon>
        <taxon>Maricaulales</taxon>
        <taxon>Maricaulaceae</taxon>
        <taxon>Alkalicaulis</taxon>
    </lineage>
</organism>
<dbReference type="InterPro" id="IPR036942">
    <property type="entry name" value="Beta-barrel_TonB_sf"/>
</dbReference>
<sequence>MGIGIMISRFRHMSRLLAGGSSLALAAAVAPGLAFAQEEDAPAAQRSDDVVLVTGSRIARDPNLASPVPVQSLDSEALQLSGEISLADVVNRIPALLASTTSEQTLTGANALNLRGLGSVRTLTLVNGRRHVAGFEGEQSVDIGSIPRALVERVEVLTGGASAIYGSDAVTGVVNFILRDDFEGQNYDVRFGISSRGDAENASFQGLWGKNFHEGRGNVTFALDYTFDSVLRFGDRPWAANNGLSRSLPNPALRFQHGDITSATPLFGNFFNFQQTGRYPIGLAIPGSAQAFIDQYNATFGTNLTVADLSPAELALIERRNNSPSRAILPQPNFSISSRRGVISPGNFGLAPGIDTNGSGIDDCLESFVGWNNSLAGTGSFGFAGGCWVVNDNGSVRPYRDGLVAGNFNQFGGDGIEDVFDLTYLIPQTERITANLNARYDLTQNTRAFFEFKASQSVTERGTPLNTFYDLLYGAPDNPFLPQELQGLAQQTGGLFITRDPTDLGPNINQFTRDTYRVVAGLQGEFDNGWSWEVAANFGQFTNTTKGRNTVLLDRFFAAIDVVSDANGNPVCRSDLDPAAVPPTTIFGIPDFDPGFYTFTPGDGQCRPANIWGGPNSISADAVDFITTTTVDELRLEQTVLSGFLTGDFGNWFTLPAGPVSFATGIEYRRESSRLNRDNVDLGILPAGSPFGEGTLISDVSANGSLGFNALSQFFNSSGKFDVTDVFVELSVPVLAGLPLAEELTIDGAYRYADYSTVGGAETWKLGFIWTPVDDISFRGTYSQAIRAPNIDELFRPDNPAFFRPIDPCDASELANAPDPALRAANCQAGGSGLPGLPVGFTDPLSARFPGVAGGNANLQEEKADTVTLGLVFTPRILPGFNFTLDYWNVEIEDGIGFVTAQQIVDGCYDSTDFPNSAFCGLFDRETDSSSPQFGGFRFLRQSFVNFASIKARGYDFSASYSFDWREYDFRLGLSGTRQERLDFFNNPLDATDVTNRLEELRRPVWAGNASFGVTRDSLSLGWNTQYVGRQALGGVEVDTIEALFGDAGWAPEMFIHNFNAAFRLNDTVRFYGGVNNVFDESPYVTERAWPAGPRGRFFFFGVEASF</sequence>
<evidence type="ECO:0000256" key="6">
    <source>
        <dbReference type="ARBA" id="ARBA00023136"/>
    </source>
</evidence>
<keyword evidence="7 8" id="KW-0998">Cell outer membrane</keyword>
<keyword evidence="13" id="KW-0675">Receptor</keyword>
<comment type="subcellular location">
    <subcellularLocation>
        <location evidence="1 8">Cell outer membrane</location>
        <topology evidence="1 8">Multi-pass membrane protein</topology>
    </subcellularLocation>
</comment>
<keyword evidence="10" id="KW-0732">Signal</keyword>
<reference evidence="13 14" key="1">
    <citation type="submission" date="2019-09" db="EMBL/GenBank/DDBJ databases">
        <authorList>
            <person name="Kevbrin V."/>
            <person name="Grouzdev D.S."/>
        </authorList>
    </citation>
    <scope>NUCLEOTIDE SEQUENCE [LARGE SCALE GENOMIC DNA]</scope>
    <source>
        <strain evidence="13 14">G-192</strain>
    </source>
</reference>
<keyword evidence="4 8" id="KW-0812">Transmembrane</keyword>
<feature type="chain" id="PRO_5024353195" evidence="10">
    <location>
        <begin position="37"/>
        <end position="1107"/>
    </location>
</feature>
<evidence type="ECO:0000256" key="10">
    <source>
        <dbReference type="SAM" id="SignalP"/>
    </source>
</evidence>
<feature type="domain" description="TonB-dependent receptor-like beta-barrel" evidence="11">
    <location>
        <begin position="488"/>
        <end position="1078"/>
    </location>
</feature>